<keyword evidence="6 10" id="KW-1133">Transmembrane helix</keyword>
<evidence type="ECO:0000256" key="1">
    <source>
        <dbReference type="ARBA" id="ARBA00004141"/>
    </source>
</evidence>
<gene>
    <name evidence="11" type="ORF">F2Q70_00028822</name>
</gene>
<comment type="subcellular location">
    <subcellularLocation>
        <location evidence="1">Membrane</location>
        <topology evidence="1">Multi-pass membrane protein</topology>
    </subcellularLocation>
</comment>
<keyword evidence="5" id="KW-0112">Calmodulin-binding</keyword>
<comment type="caution">
    <text evidence="11">The sequence shown here is derived from an EMBL/GenBank/DDBJ whole genome shotgun (WGS) entry which is preliminary data.</text>
</comment>
<dbReference type="GO" id="GO:0005516">
    <property type="term" value="F:calmodulin binding"/>
    <property type="evidence" value="ECO:0007669"/>
    <property type="project" value="UniProtKB-KW"/>
</dbReference>
<evidence type="ECO:0000313" key="11">
    <source>
        <dbReference type="EMBL" id="KAF2601989.1"/>
    </source>
</evidence>
<dbReference type="EMBL" id="QGKY02000094">
    <property type="protein sequence ID" value="KAF2601989.1"/>
    <property type="molecule type" value="Genomic_DNA"/>
</dbReference>
<dbReference type="InterPro" id="IPR002110">
    <property type="entry name" value="Ankyrin_rpt"/>
</dbReference>
<dbReference type="GO" id="GO:0006952">
    <property type="term" value="P:defense response"/>
    <property type="evidence" value="ECO:0007669"/>
    <property type="project" value="UniProtKB-KW"/>
</dbReference>
<keyword evidence="7 10" id="KW-0472">Membrane</keyword>
<reference evidence="11" key="1">
    <citation type="submission" date="2019-12" db="EMBL/GenBank/DDBJ databases">
        <title>Genome sequencing and annotation of Brassica cretica.</title>
        <authorList>
            <person name="Studholme D.J."/>
            <person name="Sarris P.F."/>
        </authorList>
    </citation>
    <scope>NUCLEOTIDE SEQUENCE</scope>
    <source>
        <strain evidence="11">PFS-102/07</strain>
        <tissue evidence="11">Leaf</tissue>
    </source>
</reference>
<evidence type="ECO:0000256" key="9">
    <source>
        <dbReference type="SAM" id="MobiDB-lite"/>
    </source>
</evidence>
<dbReference type="Gene3D" id="1.25.40.20">
    <property type="entry name" value="Ankyrin repeat-containing domain"/>
    <property type="match status" value="2"/>
</dbReference>
<dbReference type="InterPro" id="IPR044956">
    <property type="entry name" value="SKIP35"/>
</dbReference>
<feature type="transmembrane region" description="Helical" evidence="10">
    <location>
        <begin position="273"/>
        <end position="292"/>
    </location>
</feature>
<accession>A0A8S9L668</accession>
<feature type="transmembrane region" description="Helical" evidence="10">
    <location>
        <begin position="298"/>
        <end position="316"/>
    </location>
</feature>
<dbReference type="SUPFAM" id="SSF48403">
    <property type="entry name" value="Ankyrin repeat"/>
    <property type="match status" value="2"/>
</dbReference>
<dbReference type="AlphaFoldDB" id="A0A8S9L668"/>
<keyword evidence="4" id="KW-0611">Plant defense</keyword>
<dbReference type="InterPro" id="IPR004326">
    <property type="entry name" value="Mlo"/>
</dbReference>
<feature type="region of interest" description="Disordered" evidence="9">
    <location>
        <begin position="452"/>
        <end position="472"/>
    </location>
</feature>
<protein>
    <recommendedName>
        <fullName evidence="12">MLO-like protein</fullName>
    </recommendedName>
</protein>
<sequence length="1253" mass="138406">MAGGGTTLEYTPTWVVALVCSVIVSISFAVERGLHRAGKHFDKNDQKQLSGALQKVKEELMLLGFISLLLSVSQSRIAKICISKELSEKLLPCKKPKEDKSLNDNSHFQLSFTGRHLLAGDSAAGDYCSQKGKAPLMSISALHELHIFIFVLAIAHIIFCLLTILFGTMKIMQWRKWEDKVLEKDYNADEVIQKKYTAVREHDFIRGRFLGVGKADACFGWVHSFMKQFLASVNESDYITMRLGFVTTHCKTNPKFNFHKYLIRALNSDFKKVVGISWYLWVFVVLFLLLNIAAWHVYFWLAFLPLILLLAVGMKLEHIITDLAHEVAEKHIAVEGDLVVRPSDDLFWFKSPRLVLFLIHFILFQNSFELAFIFFIFAQYGFDSCIMGQVKFIIPRLVIGVLVQLLCSYSTLPLYALVAQMGSSFKGAIFTDQAQQQIAGWAKSAKMAKKKGSTHAGSSHGGSPNPIATPSPKLHERLQECDGDKVLKAEAGDKVQKFTEWAFKCIGFHSHSARDKANQDSAAAAEIQLQLSAFKTFLDLAGNNLSGKDFTEAFDAACFPLTLFSTSFNPGWASGISASVVHGLLGMLVEGGADNVNQCFLEASRFGSTELVRILLQIAQRNSLDVDVDLALGFASHYSKIETMDCLVEEGNAVSFLSPLMRAAERGCVQVVEWFVKRGCRKMELCLALTAATSSSRVEIAAYLLPHVPRPVLAALNAEILKAAGERSGGSFKGVEFLLKSDFLEDPVATYSAADTIAKSEDESVPLELRSFLQEHWSEAAFKQGVKESRDNFMNFMRAGGRLLSQKLRGQLVEAVKQLQGFDVETEGVYKGHHQVMAVLHERLQECDGDKVLKAEAGDKVQKFTEWAFKCIGFHSHSARDKANQDSAAAAEIQLQLSAFKTFLDLAGNNLSGKDFTEAFDAACFPLTLFSTSFYPGWASGISASVVHGLLGMLVEGGADNVNQCFLEASRFGSTELVRILLQIAQRNSLDVDVDLALGFASHYSKIETMDCLVEEGNAVAFLSPLMRAAERGCVQVVEWFVNRGCREMELCLALTAATSSSRVEIAAYLLPHVPRAVLAALSVEILKAAGERSGGSFNGVEYLLKSDFLGDPVSTYSVADSVAKSEDESVPLELRSFLQEHWSEAAFKQGVKESRDNFLNFMRVLKIGESAICLKDLPAPLRVAIAYMPLYRGCVKAGGRLLSQKLRGQLVEAVKQLQGFDVDTEEVYKGHHQLMAVLEHHLPIFLVKGSSH</sequence>
<feature type="transmembrane region" description="Helical" evidence="10">
    <location>
        <begin position="354"/>
        <end position="377"/>
    </location>
</feature>
<comment type="similarity">
    <text evidence="2">Belongs to the MLO family.</text>
</comment>
<evidence type="ECO:0000256" key="6">
    <source>
        <dbReference type="ARBA" id="ARBA00022989"/>
    </source>
</evidence>
<evidence type="ECO:0000256" key="3">
    <source>
        <dbReference type="ARBA" id="ARBA00022692"/>
    </source>
</evidence>
<dbReference type="PANTHER" id="PTHR36024:SF1">
    <property type="entry name" value="OS11G0246900 PROTEIN"/>
    <property type="match status" value="1"/>
</dbReference>
<dbReference type="SMART" id="SM00248">
    <property type="entry name" value="ANK"/>
    <property type="match status" value="4"/>
</dbReference>
<proteinExistence type="inferred from homology"/>
<dbReference type="PANTHER" id="PTHR36024">
    <property type="entry name" value="ANKYRIN REPEAT PROTEIN SKIP35"/>
    <property type="match status" value="1"/>
</dbReference>
<evidence type="ECO:0008006" key="12">
    <source>
        <dbReference type="Google" id="ProtNLM"/>
    </source>
</evidence>
<keyword evidence="8" id="KW-0568">Pathogenesis-related protein</keyword>
<keyword evidence="3 10" id="KW-0812">Transmembrane</keyword>
<feature type="transmembrane region" description="Helical" evidence="10">
    <location>
        <begin position="397"/>
        <end position="418"/>
    </location>
</feature>
<evidence type="ECO:0000256" key="10">
    <source>
        <dbReference type="SAM" id="Phobius"/>
    </source>
</evidence>
<organism evidence="11">
    <name type="scientific">Brassica cretica</name>
    <name type="common">Mustard</name>
    <dbReference type="NCBI Taxonomy" id="69181"/>
    <lineage>
        <taxon>Eukaryota</taxon>
        <taxon>Viridiplantae</taxon>
        <taxon>Streptophyta</taxon>
        <taxon>Embryophyta</taxon>
        <taxon>Tracheophyta</taxon>
        <taxon>Spermatophyta</taxon>
        <taxon>Magnoliopsida</taxon>
        <taxon>eudicotyledons</taxon>
        <taxon>Gunneridae</taxon>
        <taxon>Pentapetalae</taxon>
        <taxon>rosids</taxon>
        <taxon>malvids</taxon>
        <taxon>Brassicales</taxon>
        <taxon>Brassicaceae</taxon>
        <taxon>Brassiceae</taxon>
        <taxon>Brassica</taxon>
    </lineage>
</organism>
<evidence type="ECO:0000256" key="4">
    <source>
        <dbReference type="ARBA" id="ARBA00022821"/>
    </source>
</evidence>
<feature type="transmembrane region" description="Helical" evidence="10">
    <location>
        <begin position="12"/>
        <end position="30"/>
    </location>
</feature>
<evidence type="ECO:0000256" key="7">
    <source>
        <dbReference type="ARBA" id="ARBA00023136"/>
    </source>
</evidence>
<dbReference type="InterPro" id="IPR036770">
    <property type="entry name" value="Ankyrin_rpt-contain_sf"/>
</dbReference>
<evidence type="ECO:0000256" key="2">
    <source>
        <dbReference type="ARBA" id="ARBA00006574"/>
    </source>
</evidence>
<dbReference type="Pfam" id="PF03094">
    <property type="entry name" value="Mlo"/>
    <property type="match status" value="1"/>
</dbReference>
<feature type="transmembrane region" description="Helical" evidence="10">
    <location>
        <begin position="145"/>
        <end position="166"/>
    </location>
</feature>
<evidence type="ECO:0000256" key="8">
    <source>
        <dbReference type="ARBA" id="ARBA00023265"/>
    </source>
</evidence>
<feature type="compositionally biased region" description="Low complexity" evidence="9">
    <location>
        <begin position="454"/>
        <end position="463"/>
    </location>
</feature>
<dbReference type="GO" id="GO:0016020">
    <property type="term" value="C:membrane"/>
    <property type="evidence" value="ECO:0007669"/>
    <property type="project" value="UniProtKB-SubCell"/>
</dbReference>
<evidence type="ECO:0000256" key="5">
    <source>
        <dbReference type="ARBA" id="ARBA00022860"/>
    </source>
</evidence>
<name>A0A8S9L668_BRACR</name>